<dbReference type="STRING" id="29655.A0A0K9NNN1"/>
<sequence length="475" mass="52933">MASLLYGKKNNDHSTSSSAVPLQTSDNAIDSTSKRKRRPAGTPDPDAEVVSLSPKTLLESDRYVCEICNQGFQRDQNLQMHRRRHKVPWKLLKRETPEVKKKVFVCPEPTCLHHDPCHALGDLVGIKKHYRRKHSDNKQWVCARCSKAYAVQSDYKAHLKTCGTRGHSCDCGRVFSRVESFIEHQDACTNGRPTSELNTPPPMCLSRTTSSSSPSSDTNLSNGLGASTWQNTLQIPTTTATLFHMDKTSSLHSHTHNQYHPHLELQLLPPSSTQGAMSASCTATPSDNDATTRLHLSIGSPLQKPVSRNSMIGTEDQAISEQLQKAEDSRRQAKCQIDLAEQELGSARRLRQQAQAEMAKAQMLRDHAFQQINNTLLEITCHSCKQKYMRGKNGINNNNNNSKSVAFSTALLDHPNRNNSSYMSTTAGSYVSSVITAEGEGDNHLINGRWAANKFLQQEYMKCVMDSTSRRQQPC</sequence>
<dbReference type="InterPro" id="IPR031140">
    <property type="entry name" value="IDD1-16"/>
</dbReference>
<dbReference type="Pfam" id="PF00096">
    <property type="entry name" value="zf-C2H2"/>
    <property type="match status" value="1"/>
</dbReference>
<dbReference type="PROSITE" id="PS50157">
    <property type="entry name" value="ZINC_FINGER_C2H2_2"/>
    <property type="match status" value="1"/>
</dbReference>
<dbReference type="AlphaFoldDB" id="A0A0K9NNN1"/>
<dbReference type="SUPFAM" id="SSF57667">
    <property type="entry name" value="beta-beta-alpha zinc fingers"/>
    <property type="match status" value="1"/>
</dbReference>
<evidence type="ECO:0000256" key="8">
    <source>
        <dbReference type="SAM" id="Coils"/>
    </source>
</evidence>
<dbReference type="InterPro" id="IPR036236">
    <property type="entry name" value="Znf_C2H2_sf"/>
</dbReference>
<dbReference type="Pfam" id="PF22995">
    <property type="entry name" value="C2CH-3rd_BIRD-IDD"/>
    <property type="match status" value="1"/>
</dbReference>
<evidence type="ECO:0000256" key="1">
    <source>
        <dbReference type="ARBA" id="ARBA00022723"/>
    </source>
</evidence>
<accession>A0A0K9NNN1</accession>
<keyword evidence="6" id="KW-0804">Transcription</keyword>
<evidence type="ECO:0000256" key="5">
    <source>
        <dbReference type="ARBA" id="ARBA00023015"/>
    </source>
</evidence>
<dbReference type="OMA" id="MIHYEQN"/>
<dbReference type="InterPro" id="IPR013087">
    <property type="entry name" value="Znf_C2H2_type"/>
</dbReference>
<dbReference type="PROSITE" id="PS00028">
    <property type="entry name" value="ZINC_FINGER_C2H2_1"/>
    <property type="match status" value="1"/>
</dbReference>
<feature type="compositionally biased region" description="Polar residues" evidence="9">
    <location>
        <begin position="189"/>
        <end position="198"/>
    </location>
</feature>
<dbReference type="EMBL" id="LFYR01001945">
    <property type="protein sequence ID" value="KMZ58389.1"/>
    <property type="molecule type" value="Genomic_DNA"/>
</dbReference>
<dbReference type="OrthoDB" id="6354171at2759"/>
<keyword evidence="8" id="KW-0175">Coiled coil</keyword>
<dbReference type="InterPro" id="IPR055186">
    <property type="entry name" value="C2H2-2nd_BIRD-IDD"/>
</dbReference>
<evidence type="ECO:0000256" key="2">
    <source>
        <dbReference type="ARBA" id="ARBA00022737"/>
    </source>
</evidence>
<dbReference type="FunFam" id="3.30.160.60:FF:000554">
    <property type="entry name" value="protein indeterminate-domain 12-like"/>
    <property type="match status" value="1"/>
</dbReference>
<feature type="domain" description="C2H2-type" evidence="10">
    <location>
        <begin position="63"/>
        <end position="85"/>
    </location>
</feature>
<gene>
    <name evidence="11" type="ORF">ZOSMA_77G00480</name>
</gene>
<evidence type="ECO:0000313" key="12">
    <source>
        <dbReference type="Proteomes" id="UP000036987"/>
    </source>
</evidence>
<evidence type="ECO:0000256" key="7">
    <source>
        <dbReference type="PROSITE-ProRule" id="PRU00042"/>
    </source>
</evidence>
<protein>
    <recommendedName>
        <fullName evidence="10">C2H2-type domain-containing protein</fullName>
    </recommendedName>
</protein>
<feature type="compositionally biased region" description="Polar residues" evidence="9">
    <location>
        <begin position="13"/>
        <end position="31"/>
    </location>
</feature>
<evidence type="ECO:0000256" key="3">
    <source>
        <dbReference type="ARBA" id="ARBA00022771"/>
    </source>
</evidence>
<keyword evidence="4" id="KW-0862">Zinc</keyword>
<feature type="region of interest" description="Disordered" evidence="9">
    <location>
        <begin position="189"/>
        <end position="225"/>
    </location>
</feature>
<keyword evidence="2" id="KW-0677">Repeat</keyword>
<dbReference type="Proteomes" id="UP000036987">
    <property type="component" value="Unassembled WGS sequence"/>
</dbReference>
<dbReference type="PANTHER" id="PTHR10593">
    <property type="entry name" value="SERINE/THREONINE-PROTEIN KINASE RIO"/>
    <property type="match status" value="1"/>
</dbReference>
<comment type="caution">
    <text evidence="11">The sequence shown here is derived from an EMBL/GenBank/DDBJ whole genome shotgun (WGS) entry which is preliminary data.</text>
</comment>
<dbReference type="PANTHER" id="PTHR10593:SF10">
    <property type="entry name" value="OS08G0467100 PROTEIN"/>
    <property type="match status" value="1"/>
</dbReference>
<dbReference type="Pfam" id="PF22996">
    <property type="entry name" value="C2H2-2nd_BIRD-IDD"/>
    <property type="match status" value="1"/>
</dbReference>
<dbReference type="SMART" id="SM00355">
    <property type="entry name" value="ZnF_C2H2"/>
    <property type="match status" value="3"/>
</dbReference>
<keyword evidence="5" id="KW-0805">Transcription regulation</keyword>
<keyword evidence="12" id="KW-1185">Reference proteome</keyword>
<evidence type="ECO:0000256" key="9">
    <source>
        <dbReference type="SAM" id="MobiDB-lite"/>
    </source>
</evidence>
<evidence type="ECO:0000256" key="6">
    <source>
        <dbReference type="ARBA" id="ARBA00023163"/>
    </source>
</evidence>
<organism evidence="11 12">
    <name type="scientific">Zostera marina</name>
    <name type="common">Eelgrass</name>
    <dbReference type="NCBI Taxonomy" id="29655"/>
    <lineage>
        <taxon>Eukaryota</taxon>
        <taxon>Viridiplantae</taxon>
        <taxon>Streptophyta</taxon>
        <taxon>Embryophyta</taxon>
        <taxon>Tracheophyta</taxon>
        <taxon>Spermatophyta</taxon>
        <taxon>Magnoliopsida</taxon>
        <taxon>Liliopsida</taxon>
        <taxon>Zosteraceae</taxon>
        <taxon>Zostera</taxon>
    </lineage>
</organism>
<dbReference type="Gene3D" id="3.30.160.60">
    <property type="entry name" value="Classic Zinc Finger"/>
    <property type="match status" value="2"/>
</dbReference>
<dbReference type="InterPro" id="IPR055187">
    <property type="entry name" value="C2CH-3rd_BIRD-IDD"/>
</dbReference>
<evidence type="ECO:0000313" key="11">
    <source>
        <dbReference type="EMBL" id="KMZ58389.1"/>
    </source>
</evidence>
<reference evidence="12" key="1">
    <citation type="journal article" date="2016" name="Nature">
        <title>The genome of the seagrass Zostera marina reveals angiosperm adaptation to the sea.</title>
        <authorList>
            <person name="Olsen J.L."/>
            <person name="Rouze P."/>
            <person name="Verhelst B."/>
            <person name="Lin Y.-C."/>
            <person name="Bayer T."/>
            <person name="Collen J."/>
            <person name="Dattolo E."/>
            <person name="De Paoli E."/>
            <person name="Dittami S."/>
            <person name="Maumus F."/>
            <person name="Michel G."/>
            <person name="Kersting A."/>
            <person name="Lauritano C."/>
            <person name="Lohaus R."/>
            <person name="Toepel M."/>
            <person name="Tonon T."/>
            <person name="Vanneste K."/>
            <person name="Amirebrahimi M."/>
            <person name="Brakel J."/>
            <person name="Bostroem C."/>
            <person name="Chovatia M."/>
            <person name="Grimwood J."/>
            <person name="Jenkins J.W."/>
            <person name="Jueterbock A."/>
            <person name="Mraz A."/>
            <person name="Stam W.T."/>
            <person name="Tice H."/>
            <person name="Bornberg-Bauer E."/>
            <person name="Green P.J."/>
            <person name="Pearson G.A."/>
            <person name="Procaccini G."/>
            <person name="Duarte C.M."/>
            <person name="Schmutz J."/>
            <person name="Reusch T.B.H."/>
            <person name="Van de Peer Y."/>
        </authorList>
    </citation>
    <scope>NUCLEOTIDE SEQUENCE [LARGE SCALE GENOMIC DNA]</scope>
    <source>
        <strain evidence="12">cv. Finnish</strain>
    </source>
</reference>
<dbReference type="GO" id="GO:0008270">
    <property type="term" value="F:zinc ion binding"/>
    <property type="evidence" value="ECO:0007669"/>
    <property type="project" value="UniProtKB-KW"/>
</dbReference>
<keyword evidence="1" id="KW-0479">Metal-binding</keyword>
<dbReference type="GO" id="GO:0003700">
    <property type="term" value="F:DNA-binding transcription factor activity"/>
    <property type="evidence" value="ECO:0000318"/>
    <property type="project" value="GO_Central"/>
</dbReference>
<evidence type="ECO:0000256" key="4">
    <source>
        <dbReference type="ARBA" id="ARBA00022833"/>
    </source>
</evidence>
<dbReference type="GO" id="GO:0005634">
    <property type="term" value="C:nucleus"/>
    <property type="evidence" value="ECO:0000318"/>
    <property type="project" value="GO_Central"/>
</dbReference>
<keyword evidence="3 7" id="KW-0863">Zinc-finger</keyword>
<evidence type="ECO:0000259" key="10">
    <source>
        <dbReference type="PROSITE" id="PS50157"/>
    </source>
</evidence>
<feature type="coiled-coil region" evidence="8">
    <location>
        <begin position="323"/>
        <end position="364"/>
    </location>
</feature>
<proteinExistence type="predicted"/>
<feature type="compositionally biased region" description="Low complexity" evidence="9">
    <location>
        <begin position="206"/>
        <end position="221"/>
    </location>
</feature>
<name>A0A0K9NNN1_ZOSMR</name>
<feature type="region of interest" description="Disordered" evidence="9">
    <location>
        <begin position="1"/>
        <end position="49"/>
    </location>
</feature>